<dbReference type="Proteomes" id="UP000595001">
    <property type="component" value="Chromosome"/>
</dbReference>
<dbReference type="InterPro" id="IPR013658">
    <property type="entry name" value="SGL"/>
</dbReference>
<evidence type="ECO:0000313" key="5">
    <source>
        <dbReference type="EMBL" id="QPV62716.1"/>
    </source>
</evidence>
<dbReference type="Pfam" id="PF08450">
    <property type="entry name" value="SGL"/>
    <property type="match status" value="1"/>
</dbReference>
<dbReference type="PRINTS" id="PR01790">
    <property type="entry name" value="SMP30FAMILY"/>
</dbReference>
<organism evidence="5 6">
    <name type="scientific">Halosimplex litoreum</name>
    <dbReference type="NCBI Taxonomy" id="1198301"/>
    <lineage>
        <taxon>Archaea</taxon>
        <taxon>Methanobacteriati</taxon>
        <taxon>Methanobacteriota</taxon>
        <taxon>Stenosarchaea group</taxon>
        <taxon>Halobacteria</taxon>
        <taxon>Halobacteriales</taxon>
        <taxon>Haloarculaceae</taxon>
        <taxon>Halosimplex</taxon>
    </lineage>
</organism>
<dbReference type="PANTHER" id="PTHR10907:SF47">
    <property type="entry name" value="REGUCALCIN"/>
    <property type="match status" value="1"/>
</dbReference>
<feature type="active site" description="Proton donor/acceptor" evidence="2">
    <location>
        <position position="202"/>
    </location>
</feature>
<feature type="binding site" evidence="3">
    <location>
        <position position="105"/>
    </location>
    <ligand>
        <name>substrate</name>
    </ligand>
</feature>
<reference evidence="5 6" key="1">
    <citation type="submission" date="2020-12" db="EMBL/GenBank/DDBJ databases">
        <title>Halosimplex halophilum sp. nov. and Halosimplex salinum sp. nov., two new members of the genus Halosimplex.</title>
        <authorList>
            <person name="Cui H.L."/>
        </authorList>
    </citation>
    <scope>NUCLEOTIDE SEQUENCE [LARGE SCALE GENOMIC DNA]</scope>
    <source>
        <strain evidence="5 6">YGH94</strain>
    </source>
</reference>
<dbReference type="AlphaFoldDB" id="A0A7T3FY00"/>
<feature type="binding site" evidence="3">
    <location>
        <position position="20"/>
    </location>
    <ligand>
        <name>a divalent metal cation</name>
        <dbReference type="ChEBI" id="CHEBI:60240"/>
    </ligand>
</feature>
<dbReference type="Gene3D" id="2.120.10.30">
    <property type="entry name" value="TolB, C-terminal domain"/>
    <property type="match status" value="1"/>
</dbReference>
<evidence type="ECO:0000256" key="3">
    <source>
        <dbReference type="PIRSR" id="PIRSR605511-2"/>
    </source>
</evidence>
<dbReference type="GO" id="GO:0004341">
    <property type="term" value="F:gluconolactonase activity"/>
    <property type="evidence" value="ECO:0007669"/>
    <property type="project" value="TreeGrafter"/>
</dbReference>
<feature type="binding site" evidence="3">
    <location>
        <position position="202"/>
    </location>
    <ligand>
        <name>a divalent metal cation</name>
        <dbReference type="ChEBI" id="CHEBI:60240"/>
    </ligand>
</feature>
<protein>
    <submittedName>
        <fullName evidence="5">SMP-30/gluconolactonase/LRE family protein</fullName>
    </submittedName>
</protein>
<evidence type="ECO:0000256" key="2">
    <source>
        <dbReference type="PIRSR" id="PIRSR605511-1"/>
    </source>
</evidence>
<dbReference type="GO" id="GO:0019853">
    <property type="term" value="P:L-ascorbic acid biosynthetic process"/>
    <property type="evidence" value="ECO:0007669"/>
    <property type="project" value="TreeGrafter"/>
</dbReference>
<name>A0A7T3FY00_9EURY</name>
<dbReference type="RefSeq" id="WP_198061514.1">
    <property type="nucleotide sequence ID" value="NZ_CP065856.1"/>
</dbReference>
<dbReference type="InterPro" id="IPR011042">
    <property type="entry name" value="6-blade_b-propeller_TolB-like"/>
</dbReference>
<evidence type="ECO:0000256" key="1">
    <source>
        <dbReference type="ARBA" id="ARBA00008853"/>
    </source>
</evidence>
<dbReference type="GeneID" id="60590552"/>
<sequence>MTGESPTPDVVADTRCHTGEGPLYHPDEAVVYFLDIPEADLYRYDPAEGSHERVLDSEGAIGGFTIQDSGELLLFCDGGRIQPWRPESGLGEPVVDAVDGEAESRFNDVIADPRGRVFCGTMPTPEGEPGTLYRLETDGSLSVAVEDVRLSNGLGFAPDRRSLYFAETEADRISRYRYDQATGGLSDRETFLDASDLAGHPDGMTVDAEGCVWPAFWDGGRIARYDPDGTELAQVEFPAKKVSAVTFGGPDYDTAYVTTALGPGEGPKGTREEEGDGAGALFAVDLGVGGVPEFRSRIEC</sequence>
<feature type="binding site" evidence="3">
    <location>
        <position position="152"/>
    </location>
    <ligand>
        <name>a divalent metal cation</name>
        <dbReference type="ChEBI" id="CHEBI:60240"/>
    </ligand>
</feature>
<accession>A0A7T3FY00</accession>
<dbReference type="KEGG" id="hlt:I7X12_18625"/>
<dbReference type="EMBL" id="CP065856">
    <property type="protein sequence ID" value="QPV62716.1"/>
    <property type="molecule type" value="Genomic_DNA"/>
</dbReference>
<keyword evidence="3" id="KW-0479">Metal-binding</keyword>
<feature type="domain" description="SMP-30/Gluconolactonase/LRE-like region" evidence="4">
    <location>
        <begin position="19"/>
        <end position="260"/>
    </location>
</feature>
<keyword evidence="3" id="KW-0862">Zinc</keyword>
<dbReference type="OrthoDB" id="341532at2157"/>
<dbReference type="PANTHER" id="PTHR10907">
    <property type="entry name" value="REGUCALCIN"/>
    <property type="match status" value="1"/>
</dbReference>
<comment type="cofactor">
    <cofactor evidence="3">
        <name>Zn(2+)</name>
        <dbReference type="ChEBI" id="CHEBI:29105"/>
    </cofactor>
    <text evidence="3">Binds 1 divalent metal cation per subunit.</text>
</comment>
<evidence type="ECO:0000313" key="6">
    <source>
        <dbReference type="Proteomes" id="UP000595001"/>
    </source>
</evidence>
<dbReference type="InterPro" id="IPR005511">
    <property type="entry name" value="SMP-30"/>
</dbReference>
<proteinExistence type="inferred from homology"/>
<keyword evidence="6" id="KW-1185">Reference proteome</keyword>
<evidence type="ECO:0000259" key="4">
    <source>
        <dbReference type="Pfam" id="PF08450"/>
    </source>
</evidence>
<comment type="similarity">
    <text evidence="1">Belongs to the SMP-30/CGR1 family.</text>
</comment>
<dbReference type="GO" id="GO:0005509">
    <property type="term" value="F:calcium ion binding"/>
    <property type="evidence" value="ECO:0007669"/>
    <property type="project" value="TreeGrafter"/>
</dbReference>
<dbReference type="SUPFAM" id="SSF63829">
    <property type="entry name" value="Calcium-dependent phosphotriesterase"/>
    <property type="match status" value="1"/>
</dbReference>
<gene>
    <name evidence="5" type="ORF">I7X12_18625</name>
</gene>
<feature type="binding site" evidence="3">
    <location>
        <position position="107"/>
    </location>
    <ligand>
        <name>substrate</name>
    </ligand>
</feature>